<proteinExistence type="predicted"/>
<gene>
    <name evidence="1" type="ORF">I306_05462</name>
</gene>
<name>A0ABR5BQR8_9TREE</name>
<dbReference type="Proteomes" id="UP000054272">
    <property type="component" value="Unassembled WGS sequence"/>
</dbReference>
<accession>A0ABR5BQR8</accession>
<dbReference type="EMBL" id="KN848749">
    <property type="protein sequence ID" value="KIR77726.1"/>
    <property type="molecule type" value="Genomic_DNA"/>
</dbReference>
<evidence type="ECO:0008006" key="3">
    <source>
        <dbReference type="Google" id="ProtNLM"/>
    </source>
</evidence>
<reference evidence="1 2" key="1">
    <citation type="submission" date="2015-01" db="EMBL/GenBank/DDBJ databases">
        <title>The Genome Sequence of Cryptococcus gattii EJB2.</title>
        <authorList>
            <consortium name="The Broad Institute Genomics Platform"/>
            <person name="Cuomo C."/>
            <person name="Litvintseva A."/>
            <person name="Chen Y."/>
            <person name="Heitman J."/>
            <person name="Sun S."/>
            <person name="Springer D."/>
            <person name="Dromer F."/>
            <person name="Young S."/>
            <person name="Zeng Q."/>
            <person name="Gargeya S."/>
            <person name="Abouelleil A."/>
            <person name="Alvarado L."/>
            <person name="Chapman S.B."/>
            <person name="Gainer-Dewar J."/>
            <person name="Goldberg J."/>
            <person name="Griggs A."/>
            <person name="Gujja S."/>
            <person name="Hansen M."/>
            <person name="Howarth C."/>
            <person name="Imamovic A."/>
            <person name="Larimer J."/>
            <person name="Murphy C."/>
            <person name="Naylor J."/>
            <person name="Pearson M."/>
            <person name="Priest M."/>
            <person name="Roberts A."/>
            <person name="Saif S."/>
            <person name="Shea T."/>
            <person name="Sykes S."/>
            <person name="Wortman J."/>
            <person name="Nusbaum C."/>
            <person name="Birren B."/>
        </authorList>
    </citation>
    <scope>NUCLEOTIDE SEQUENCE [LARGE SCALE GENOMIC DNA]</scope>
    <source>
        <strain evidence="1 2">EJB2</strain>
    </source>
</reference>
<evidence type="ECO:0000313" key="2">
    <source>
        <dbReference type="Proteomes" id="UP000054272"/>
    </source>
</evidence>
<keyword evidence="2" id="KW-1185">Reference proteome</keyword>
<evidence type="ECO:0000313" key="1">
    <source>
        <dbReference type="EMBL" id="KIR77726.1"/>
    </source>
</evidence>
<organism evidence="1 2">
    <name type="scientific">Cryptococcus gattii EJB2</name>
    <dbReference type="NCBI Taxonomy" id="1296103"/>
    <lineage>
        <taxon>Eukaryota</taxon>
        <taxon>Fungi</taxon>
        <taxon>Dikarya</taxon>
        <taxon>Basidiomycota</taxon>
        <taxon>Agaricomycotina</taxon>
        <taxon>Tremellomycetes</taxon>
        <taxon>Tremellales</taxon>
        <taxon>Cryptococcaceae</taxon>
        <taxon>Cryptococcus</taxon>
        <taxon>Cryptococcus gattii species complex</taxon>
    </lineage>
</organism>
<protein>
    <recommendedName>
        <fullName evidence="3">CCHC-type domain-containing protein</fullName>
    </recommendedName>
</protein>
<sequence>MKVDWEDLHVNAILHGLPSRFHHWRNQQIGEATRKKATDIELIITNIDAASSYFASSSPAARAASVGRSDETLAAFYIGLSRKGRKPSAAHPCARCGFPDHWVINCPSRFVHHR</sequence>